<name>A0A1N7NHL4_9GAMM</name>
<dbReference type="RefSeq" id="WP_175607902.1">
    <property type="nucleotide sequence ID" value="NZ_FTOH01000007.1"/>
</dbReference>
<proteinExistence type="predicted"/>
<protein>
    <submittedName>
        <fullName evidence="1">Uncharacterized protein</fullName>
    </submittedName>
</protein>
<organism evidence="1 2">
    <name type="scientific">Thalassolituus maritimus</name>
    <dbReference type="NCBI Taxonomy" id="484498"/>
    <lineage>
        <taxon>Bacteria</taxon>
        <taxon>Pseudomonadati</taxon>
        <taxon>Pseudomonadota</taxon>
        <taxon>Gammaproteobacteria</taxon>
        <taxon>Oceanospirillales</taxon>
        <taxon>Oceanospirillaceae</taxon>
        <taxon>Thalassolituus</taxon>
    </lineage>
</organism>
<dbReference type="AlphaFoldDB" id="A0A1N7NHL4"/>
<evidence type="ECO:0000313" key="2">
    <source>
        <dbReference type="Proteomes" id="UP000185639"/>
    </source>
</evidence>
<dbReference type="Proteomes" id="UP000185639">
    <property type="component" value="Unassembled WGS sequence"/>
</dbReference>
<evidence type="ECO:0000313" key="1">
    <source>
        <dbReference type="EMBL" id="SIS97826.1"/>
    </source>
</evidence>
<dbReference type="EMBL" id="FTOH01000007">
    <property type="protein sequence ID" value="SIS97826.1"/>
    <property type="molecule type" value="Genomic_DNA"/>
</dbReference>
<sequence length="53" mass="5364">MRKDKVMGVLAGFGRKRLIAGLLTLGLGAVGVVLPPEVLTGVVSAVDIAMSAD</sequence>
<dbReference type="STRING" id="484498.SAMN05421686_10723"/>
<keyword evidence="2" id="KW-1185">Reference proteome</keyword>
<gene>
    <name evidence="1" type="ORF">SAMN05421686_10723</name>
</gene>
<reference evidence="2" key="1">
    <citation type="submission" date="2017-01" db="EMBL/GenBank/DDBJ databases">
        <authorList>
            <person name="Varghese N."/>
            <person name="Submissions S."/>
        </authorList>
    </citation>
    <scope>NUCLEOTIDE SEQUENCE [LARGE SCALE GENOMIC DNA]</scope>
    <source>
        <strain evidence="2">DSM 24913</strain>
    </source>
</reference>
<accession>A0A1N7NHL4</accession>